<organism evidence="6 7">
    <name type="scientific">Microlunatus soli</name>
    <dbReference type="NCBI Taxonomy" id="630515"/>
    <lineage>
        <taxon>Bacteria</taxon>
        <taxon>Bacillati</taxon>
        <taxon>Actinomycetota</taxon>
        <taxon>Actinomycetes</taxon>
        <taxon>Propionibacteriales</taxon>
        <taxon>Propionibacteriaceae</taxon>
        <taxon>Microlunatus</taxon>
    </lineage>
</organism>
<evidence type="ECO:0000259" key="5">
    <source>
        <dbReference type="PROSITE" id="PS51084"/>
    </source>
</evidence>
<dbReference type="STRING" id="630515.SAMN04489812_6073"/>
<evidence type="ECO:0000256" key="2">
    <source>
        <dbReference type="PIRSR" id="PIRSR639383-1"/>
    </source>
</evidence>
<evidence type="ECO:0000256" key="3">
    <source>
        <dbReference type="PIRSR" id="PIRSR639383-2"/>
    </source>
</evidence>
<gene>
    <name evidence="6" type="ORF">SAMN04489812_6073</name>
</gene>
<sequence>MLGGDMNDEITDRADDFAGVPDELERLWTPHRMVYIEGENKPPDGTAETCPFCRLPQGDDEAGLIVHRDELAYAVLNLYPYSPGHLLICPYRHVADYTDLTYQERDAVARLTSEAMTVIRAASAPHGFNLGINQGAVAGAGIAAHLHQHVVPRWSGDANFLPVIGQTKAVPQLLGDTWRLLRKTWVDLTAPDVVRHNVVGTDVTGSDTTGQEPH</sequence>
<evidence type="ECO:0000256" key="1">
    <source>
        <dbReference type="ARBA" id="ARBA00022741"/>
    </source>
</evidence>
<dbReference type="Pfam" id="PF01230">
    <property type="entry name" value="HIT"/>
    <property type="match status" value="1"/>
</dbReference>
<evidence type="ECO:0000313" key="6">
    <source>
        <dbReference type="EMBL" id="SDT47270.1"/>
    </source>
</evidence>
<dbReference type="AlphaFoldDB" id="A0A1H2AMV7"/>
<dbReference type="InterPro" id="IPR052908">
    <property type="entry name" value="AP-4-A_phosphorylase"/>
</dbReference>
<dbReference type="OrthoDB" id="9784774at2"/>
<dbReference type="GO" id="GO:0000166">
    <property type="term" value="F:nucleotide binding"/>
    <property type="evidence" value="ECO:0007669"/>
    <property type="project" value="UniProtKB-KW"/>
</dbReference>
<dbReference type="Proteomes" id="UP000199103">
    <property type="component" value="Chromosome I"/>
</dbReference>
<dbReference type="InterPro" id="IPR011146">
    <property type="entry name" value="HIT-like"/>
</dbReference>
<evidence type="ECO:0000256" key="4">
    <source>
        <dbReference type="PROSITE-ProRule" id="PRU00464"/>
    </source>
</evidence>
<dbReference type="CDD" id="cd01275">
    <property type="entry name" value="FHIT"/>
    <property type="match status" value="1"/>
</dbReference>
<dbReference type="PROSITE" id="PS51084">
    <property type="entry name" value="HIT_2"/>
    <property type="match status" value="1"/>
</dbReference>
<dbReference type="EMBL" id="LT629772">
    <property type="protein sequence ID" value="SDT47270.1"/>
    <property type="molecule type" value="Genomic_DNA"/>
</dbReference>
<evidence type="ECO:0000313" key="7">
    <source>
        <dbReference type="Proteomes" id="UP000199103"/>
    </source>
</evidence>
<proteinExistence type="predicted"/>
<dbReference type="PANTHER" id="PTHR42997:SF1">
    <property type="entry name" value="AP-4-A PHOSPHORYLASE"/>
    <property type="match status" value="1"/>
</dbReference>
<reference evidence="6 7" key="1">
    <citation type="submission" date="2016-10" db="EMBL/GenBank/DDBJ databases">
        <authorList>
            <person name="de Groot N.N."/>
        </authorList>
    </citation>
    <scope>NUCLEOTIDE SEQUENCE [LARGE SCALE GENOMIC DNA]</scope>
    <source>
        <strain evidence="6 7">DSM 21800</strain>
    </source>
</reference>
<feature type="active site" description="Tele-AMP-histidine intermediate" evidence="2">
    <location>
        <position position="147"/>
    </location>
</feature>
<protein>
    <submittedName>
        <fullName evidence="6">Diadenosine tetraphosphate (Ap4A) hydrolase</fullName>
    </submittedName>
</protein>
<dbReference type="InterPro" id="IPR036265">
    <property type="entry name" value="HIT-like_sf"/>
</dbReference>
<keyword evidence="6" id="KW-0378">Hydrolase</keyword>
<feature type="domain" description="HIT" evidence="5">
    <location>
        <begin position="51"/>
        <end position="160"/>
    </location>
</feature>
<feature type="short sequence motif" description="Histidine triad motif" evidence="4">
    <location>
        <begin position="145"/>
        <end position="149"/>
    </location>
</feature>
<dbReference type="GO" id="GO:0016787">
    <property type="term" value="F:hydrolase activity"/>
    <property type="evidence" value="ECO:0007669"/>
    <property type="project" value="UniProtKB-KW"/>
</dbReference>
<dbReference type="Gene3D" id="3.30.428.10">
    <property type="entry name" value="HIT-like"/>
    <property type="match status" value="1"/>
</dbReference>
<keyword evidence="1" id="KW-0547">Nucleotide-binding</keyword>
<dbReference type="PANTHER" id="PTHR42997">
    <property type="entry name" value="HIT FAMILY HYDROLASE"/>
    <property type="match status" value="1"/>
</dbReference>
<feature type="binding site" evidence="3">
    <location>
        <position position="77"/>
    </location>
    <ligand>
        <name>substrate</name>
    </ligand>
</feature>
<name>A0A1H2AMV7_9ACTN</name>
<dbReference type="SUPFAM" id="SSF54197">
    <property type="entry name" value="HIT-like"/>
    <property type="match status" value="1"/>
</dbReference>
<dbReference type="InterPro" id="IPR039383">
    <property type="entry name" value="FHIT"/>
</dbReference>
<accession>A0A1H2AMV7</accession>
<keyword evidence="7" id="KW-1185">Reference proteome</keyword>
<feature type="binding site" evidence="3">
    <location>
        <position position="149"/>
    </location>
    <ligand>
        <name>substrate</name>
    </ligand>
</feature>